<dbReference type="EMBL" id="CP061379">
    <property type="protein sequence ID" value="QPF94100.1"/>
    <property type="molecule type" value="Genomic_DNA"/>
</dbReference>
<dbReference type="Proteomes" id="UP000594621">
    <property type="component" value="Chromosome"/>
</dbReference>
<proteinExistence type="predicted"/>
<dbReference type="KEGG" id="bcou:IC761_12835"/>
<accession>A0A7S9DAF1</accession>
<dbReference type="AlphaFoldDB" id="A0A7S9DAF1"/>
<evidence type="ECO:0000313" key="2">
    <source>
        <dbReference type="Proteomes" id="UP000594621"/>
    </source>
</evidence>
<sequence>MAKIRSPNYPSMSLGPALEAVRPAYEKEHRNKMARSVLAKHMGYSSLNGRALGKIGAVRAYGLIEGSGEELRISDDTVKALMAPAGSSERTEALGRLANRPQLFQELTKEFPNTLPSLDNLKYALIKRNFIPDAAEKAAKSYLATMNLVGGIQDEYNPPDDEEENSDMNEAQLAADAKRLLDTPVHLIKKPVQEVFNLPEGTVTITFPQRLSVESYQDMEDQLELLLRRVKRQIAKDDEAAN</sequence>
<reference evidence="1 2" key="1">
    <citation type="submission" date="2020-09" db="EMBL/GenBank/DDBJ databases">
        <title>Complete genomes of bradyrhizobia occurring on native shrubby legumes in Australia.</title>
        <authorList>
            <person name="Lafay B."/>
        </authorList>
    </citation>
    <scope>NUCLEOTIDE SEQUENCE [LARGE SCALE GENOMIC DNA]</scope>
    <source>
        <strain evidence="1 2">BDV5040</strain>
    </source>
</reference>
<organism evidence="1 2">
    <name type="scientific">Bradyrhizobium commune</name>
    <dbReference type="NCBI Taxonomy" id="83627"/>
    <lineage>
        <taxon>Bacteria</taxon>
        <taxon>Pseudomonadati</taxon>
        <taxon>Pseudomonadota</taxon>
        <taxon>Alphaproteobacteria</taxon>
        <taxon>Hyphomicrobiales</taxon>
        <taxon>Nitrobacteraceae</taxon>
        <taxon>Bradyrhizobium</taxon>
    </lineage>
</organism>
<name>A0A7S9DAF1_9BRAD</name>
<dbReference type="RefSeq" id="WP_195803603.1">
    <property type="nucleotide sequence ID" value="NZ_CP061379.1"/>
</dbReference>
<protein>
    <submittedName>
        <fullName evidence="1">Uncharacterized protein</fullName>
    </submittedName>
</protein>
<evidence type="ECO:0000313" key="1">
    <source>
        <dbReference type="EMBL" id="QPF94100.1"/>
    </source>
</evidence>
<gene>
    <name evidence="1" type="ORF">IC761_12835</name>
</gene>
<keyword evidence="2" id="KW-1185">Reference proteome</keyword>